<evidence type="ECO:0000256" key="2">
    <source>
        <dbReference type="SAM" id="SignalP"/>
    </source>
</evidence>
<proteinExistence type="predicted"/>
<evidence type="ECO:0000313" key="4">
    <source>
        <dbReference type="Proteomes" id="UP000032352"/>
    </source>
</evidence>
<evidence type="ECO:0000256" key="1">
    <source>
        <dbReference type="SAM" id="MobiDB-lite"/>
    </source>
</evidence>
<name>A0AAF0C7Z7_9GAMM</name>
<evidence type="ECO:0000313" key="3">
    <source>
        <dbReference type="EMBL" id="WDE03359.1"/>
    </source>
</evidence>
<feature type="compositionally biased region" description="Basic and acidic residues" evidence="1">
    <location>
        <begin position="73"/>
        <end position="87"/>
    </location>
</feature>
<reference evidence="3 4" key="2">
    <citation type="journal article" date="2022" name="Mar. Drugs">
        <title>Bioassay-Guided Fractionation Leads to the Detection of Cholic Acid Generated by the Rare Thalassomonas sp.</title>
        <authorList>
            <person name="Pheiffer F."/>
            <person name="Schneider Y.K."/>
            <person name="Hansen E.H."/>
            <person name="Andersen J.H."/>
            <person name="Isaksson J."/>
            <person name="Busche T."/>
            <person name="R C."/>
            <person name="Kalinowski J."/>
            <person name="Zyl L.V."/>
            <person name="Trindade M."/>
        </authorList>
    </citation>
    <scope>NUCLEOTIDE SEQUENCE [LARGE SCALE GENOMIC DNA]</scope>
    <source>
        <strain evidence="3 4">XOM25</strain>
    </source>
</reference>
<organism evidence="3 4">
    <name type="scientific">Thalassomonas viridans</name>
    <dbReference type="NCBI Taxonomy" id="137584"/>
    <lineage>
        <taxon>Bacteria</taxon>
        <taxon>Pseudomonadati</taxon>
        <taxon>Pseudomonadota</taxon>
        <taxon>Gammaproteobacteria</taxon>
        <taxon>Alteromonadales</taxon>
        <taxon>Colwelliaceae</taxon>
        <taxon>Thalassomonas</taxon>
    </lineage>
</organism>
<dbReference type="Proteomes" id="UP000032352">
    <property type="component" value="Chromosome"/>
</dbReference>
<dbReference type="KEGG" id="tvd:SG34_018385"/>
<dbReference type="AlphaFoldDB" id="A0AAF0C7Z7"/>
<dbReference type="EMBL" id="CP059733">
    <property type="protein sequence ID" value="WDE03359.1"/>
    <property type="molecule type" value="Genomic_DNA"/>
</dbReference>
<protein>
    <recommendedName>
        <fullName evidence="5">Lipoprotein</fullName>
    </recommendedName>
</protein>
<feature type="chain" id="PRO_5042052678" description="Lipoprotein" evidence="2">
    <location>
        <begin position="23"/>
        <end position="159"/>
    </location>
</feature>
<sequence length="159" mass="17018">MKKSATWLLVPAILLATGCASHHGGHHRGHHGHYPPVSGHVSVHTGYYGHGNGGAVLGALIVGGIIGHVITEAAHEHEAEHEAEAAKKSRRSKPSTAQTPDGSNKKESEASATTGPKVEKNSEQNKYYQLGKDDNCYLMEKKGEQVIIIAKVPRYPCSE</sequence>
<keyword evidence="2" id="KW-0732">Signal</keyword>
<dbReference type="PROSITE" id="PS51257">
    <property type="entry name" value="PROKAR_LIPOPROTEIN"/>
    <property type="match status" value="1"/>
</dbReference>
<evidence type="ECO:0008006" key="5">
    <source>
        <dbReference type="Google" id="ProtNLM"/>
    </source>
</evidence>
<reference evidence="3 4" key="1">
    <citation type="journal article" date="2015" name="Genome Announc.">
        <title>Draft Genome Sequences of Marine Isolates of Thalassomonas viridans and Thalassomonas actiniarum.</title>
        <authorList>
            <person name="Olonade I."/>
            <person name="van Zyl L.J."/>
            <person name="Trindade M."/>
        </authorList>
    </citation>
    <scope>NUCLEOTIDE SEQUENCE [LARGE SCALE GENOMIC DNA]</scope>
    <source>
        <strain evidence="3 4">XOM25</strain>
    </source>
</reference>
<gene>
    <name evidence="3" type="ORF">SG34_018385</name>
</gene>
<dbReference type="RefSeq" id="WP_044837374.1">
    <property type="nucleotide sequence ID" value="NZ_CP059733.1"/>
</dbReference>
<feature type="region of interest" description="Disordered" evidence="1">
    <location>
        <begin position="73"/>
        <end position="126"/>
    </location>
</feature>
<keyword evidence="4" id="KW-1185">Reference proteome</keyword>
<feature type="signal peptide" evidence="2">
    <location>
        <begin position="1"/>
        <end position="22"/>
    </location>
</feature>
<accession>A0AAF0C7Z7</accession>